<evidence type="ECO:0000313" key="2">
    <source>
        <dbReference type="Proteomes" id="UP001521222"/>
    </source>
</evidence>
<name>A0ABR3QTW5_9PLEO</name>
<keyword evidence="2" id="KW-1185">Reference proteome</keyword>
<dbReference type="EMBL" id="JAKIXB020000031">
    <property type="protein sequence ID" value="KAL1595590.1"/>
    <property type="molecule type" value="Genomic_DNA"/>
</dbReference>
<accession>A0ABR3QTW5</accession>
<gene>
    <name evidence="1" type="ORF">SLS59_008228</name>
</gene>
<dbReference type="Proteomes" id="UP001521222">
    <property type="component" value="Unassembled WGS sequence"/>
</dbReference>
<organism evidence="1 2">
    <name type="scientific">Nothophoma quercina</name>
    <dbReference type="NCBI Taxonomy" id="749835"/>
    <lineage>
        <taxon>Eukaryota</taxon>
        <taxon>Fungi</taxon>
        <taxon>Dikarya</taxon>
        <taxon>Ascomycota</taxon>
        <taxon>Pezizomycotina</taxon>
        <taxon>Dothideomycetes</taxon>
        <taxon>Pleosporomycetidae</taxon>
        <taxon>Pleosporales</taxon>
        <taxon>Pleosporineae</taxon>
        <taxon>Didymellaceae</taxon>
        <taxon>Nothophoma</taxon>
    </lineage>
</organism>
<sequence length="351" mass="40684">MPFVFLGRRDILDPAISSTQPIEIILQSIRQFCPEVNVQLWAFDTNSEQTPLIQETPHTFGKAAEEEWKCLTAAGKEVWILRPAPLSVVLSSQLGLSGWREGDFNLTNSERKRLDSNVWSCPIVLQRYGAPIHTKSEGVNNPVKYWDIVVSERCFLSTIIEKVDPELGKKVLTLQGAFEKELDMLRTTNETIEFASVSRWLDWTFLREMTKEKKKSLRSGALHRGEVEWKSRVGFSEERYLRTKGREMEWWDVVHDMNEHEILKLMTKSEDCGIRLGLSVKKNDGGSTEISFQGQRSTVDPHHIIAYVELLARFVFKTESYDTQRFAEQLEDFQLHRLAIPRERFELMLSF</sequence>
<reference evidence="1 2" key="1">
    <citation type="submission" date="2024-02" db="EMBL/GenBank/DDBJ databases">
        <title>De novo assembly and annotation of 12 fungi associated with fruit tree decline syndrome in Ontario, Canada.</title>
        <authorList>
            <person name="Sulman M."/>
            <person name="Ellouze W."/>
            <person name="Ilyukhin E."/>
        </authorList>
    </citation>
    <scope>NUCLEOTIDE SEQUENCE [LARGE SCALE GENOMIC DNA]</scope>
    <source>
        <strain evidence="1 2">M97-236</strain>
    </source>
</reference>
<evidence type="ECO:0000313" key="1">
    <source>
        <dbReference type="EMBL" id="KAL1595590.1"/>
    </source>
</evidence>
<proteinExistence type="predicted"/>
<protein>
    <submittedName>
        <fullName evidence="1">Uncharacterized protein</fullName>
    </submittedName>
</protein>
<comment type="caution">
    <text evidence="1">The sequence shown here is derived from an EMBL/GenBank/DDBJ whole genome shotgun (WGS) entry which is preliminary data.</text>
</comment>